<feature type="compositionally biased region" description="Basic and acidic residues" evidence="9">
    <location>
        <begin position="211"/>
        <end position="220"/>
    </location>
</feature>
<dbReference type="EMBL" id="BDIP01000984">
    <property type="protein sequence ID" value="GIQ83271.1"/>
    <property type="molecule type" value="Genomic_DNA"/>
</dbReference>
<proteinExistence type="inferred from homology"/>
<sequence>MLPMWGNGDPLSERVAEEQRFSLGPQAYMDRFSVPIYVHDLYEQQAKTRPSDPVLFAEHYFRDLDSGAAVLYRTYDFCTATTRNTLALLSNIRKGVAGFDASAPSQGDGSDPISDLGTPDLPAQALSIPDWTELLQMMCPDFPSRVLDDVAEILLANPSLQGTSTIPGEEGRSVSDFTPAEFLPVLETRVFFSRFLKKVLTAFQTQLVEAKPETPKDRAGAKSPKAAKAQHPKTGRVRVNGMSAVLSAVLVAEKATCVCPPPYPCRKAAVRTEDALKEWNKARDQELLAQREVACQSKAVSVSMGSASPSALRRTGSGSGSGSGSGLGGMGTPVAVRAPLTIERIFLLFCYYLSSQEILHQ</sequence>
<evidence type="ECO:0000256" key="9">
    <source>
        <dbReference type="SAM" id="MobiDB-lite"/>
    </source>
</evidence>
<dbReference type="EMBL" id="BDIP01001421">
    <property type="protein sequence ID" value="GIQ84367.1"/>
    <property type="molecule type" value="Genomic_DNA"/>
</dbReference>
<dbReference type="AlphaFoldDB" id="A0A9K3CV96"/>
<dbReference type="Proteomes" id="UP000265618">
    <property type="component" value="Unassembled WGS sequence"/>
</dbReference>
<keyword evidence="2" id="KW-0963">Cytoplasm</keyword>
<feature type="region of interest" description="Disordered" evidence="9">
    <location>
        <begin position="211"/>
        <end position="234"/>
    </location>
</feature>
<evidence type="ECO:0000256" key="4">
    <source>
        <dbReference type="ARBA" id="ARBA00022701"/>
    </source>
</evidence>
<dbReference type="PANTHER" id="PTHR34252:SF1">
    <property type="entry name" value="CENTRIOLAR SATELLITE-ASSOCIATED TUBULIN POLYGLUTAMYLASE COMPLEX REGULATOR 1"/>
    <property type="match status" value="1"/>
</dbReference>
<evidence type="ECO:0000256" key="8">
    <source>
        <dbReference type="ARBA" id="ARBA00045673"/>
    </source>
</evidence>
<dbReference type="OrthoDB" id="197906at2759"/>
<comment type="subcellular location">
    <subcellularLocation>
        <location evidence="1">Cytoplasm</location>
        <location evidence="1">Cytoskeleton</location>
        <location evidence="1">Microtubule organizing center</location>
        <location evidence="1">Centrosome</location>
        <location evidence="1">Centriolar satellite</location>
    </subcellularLocation>
</comment>
<keyword evidence="4" id="KW-0493">Microtubule</keyword>
<evidence type="ECO:0000313" key="10">
    <source>
        <dbReference type="EMBL" id="GIQ83271.1"/>
    </source>
</evidence>
<evidence type="ECO:0000256" key="3">
    <source>
        <dbReference type="ARBA" id="ARBA00022553"/>
    </source>
</evidence>
<keyword evidence="12" id="KW-1185">Reference proteome</keyword>
<reference evidence="10 12" key="2">
    <citation type="journal article" date="2018" name="PLoS ONE">
        <title>The draft genome of Kipferlia bialata reveals reductive genome evolution in fornicate parasites.</title>
        <authorList>
            <person name="Tanifuji G."/>
            <person name="Takabayashi S."/>
            <person name="Kume K."/>
            <person name="Takagi M."/>
            <person name="Nakayama T."/>
            <person name="Kamikawa R."/>
            <person name="Inagaki Y."/>
            <person name="Hashimoto T."/>
        </authorList>
    </citation>
    <scope>NUCLEOTIDE SEQUENCE [LARGE SCALE GENOMIC DNA]</scope>
    <source>
        <strain evidence="10">NY0173</strain>
    </source>
</reference>
<keyword evidence="3" id="KW-0597">Phosphoprotein</keyword>
<accession>A0A9K3CV96</accession>
<evidence type="ECO:0000256" key="1">
    <source>
        <dbReference type="ARBA" id="ARBA00004607"/>
    </source>
</evidence>
<dbReference type="PANTHER" id="PTHR34252">
    <property type="entry name" value="UPF0705 PROTEIN C11ORF49"/>
    <property type="match status" value="1"/>
</dbReference>
<feature type="compositionally biased region" description="Gly residues" evidence="9">
    <location>
        <begin position="317"/>
        <end position="328"/>
    </location>
</feature>
<name>A0A9K3CV96_9EUKA</name>
<comment type="caution">
    <text evidence="10">The sequence shown here is derived from an EMBL/GenBank/DDBJ whole genome shotgun (WGS) entry which is preliminary data.</text>
</comment>
<comment type="function">
    <text evidence="8">Regulator of the tubulin polyglutamylase complex (TPGC) that controls cytoskeletal organization, nuclear shape, and cilium disassembly by balancing microtubule and actin assembly. Regulates the assembly and stability of the TPGC and thereby modulates polyglutamylation of the microtubule, which antagonizes MAP4 binding.</text>
</comment>
<evidence type="ECO:0000256" key="2">
    <source>
        <dbReference type="ARBA" id="ARBA00022490"/>
    </source>
</evidence>
<evidence type="ECO:0000256" key="7">
    <source>
        <dbReference type="ARBA" id="ARBA00033769"/>
    </source>
</evidence>
<evidence type="ECO:0000313" key="12">
    <source>
        <dbReference type="Proteomes" id="UP000265618"/>
    </source>
</evidence>
<evidence type="ECO:0000256" key="5">
    <source>
        <dbReference type="ARBA" id="ARBA00023212"/>
    </source>
</evidence>
<evidence type="ECO:0000313" key="11">
    <source>
        <dbReference type="EMBL" id="GIQ84367.1"/>
    </source>
</evidence>
<dbReference type="InterPro" id="IPR038968">
    <property type="entry name" value="CSTPP1"/>
</dbReference>
<gene>
    <name evidence="10" type="ORF">KIPB_004564</name>
    <name evidence="11" type="ORF">KIPB_005843</name>
</gene>
<feature type="region of interest" description="Disordered" evidence="9">
    <location>
        <begin position="306"/>
        <end position="328"/>
    </location>
</feature>
<protein>
    <recommendedName>
        <fullName evidence="7">Centriolar satellite-associated tubulin polyglutamylase complex regulator 1</fullName>
    </recommendedName>
</protein>
<keyword evidence="5" id="KW-0206">Cytoskeleton</keyword>
<dbReference type="GO" id="GO:0034451">
    <property type="term" value="C:centriolar satellite"/>
    <property type="evidence" value="ECO:0007669"/>
    <property type="project" value="UniProtKB-SubCell"/>
</dbReference>
<evidence type="ECO:0000256" key="6">
    <source>
        <dbReference type="ARBA" id="ARBA00033750"/>
    </source>
</evidence>
<reference evidence="10" key="1">
    <citation type="submission" date="2016-10" db="EMBL/GenBank/DDBJ databases">
        <authorList>
            <person name="Tanifuji G."/>
            <person name="Kume K."/>
            <person name="Nakayama T."/>
            <person name="Takabayashi S."/>
            <person name="Hashimoto T."/>
        </authorList>
    </citation>
    <scope>NUCLEOTIDE SEQUENCE</scope>
    <source>
        <strain evidence="10">NY0173</strain>
    </source>
</reference>
<comment type="similarity">
    <text evidence="6">Belongs to the CSTPP1 family.</text>
</comment>
<dbReference type="GO" id="GO:0005874">
    <property type="term" value="C:microtubule"/>
    <property type="evidence" value="ECO:0007669"/>
    <property type="project" value="UniProtKB-KW"/>
</dbReference>
<organism evidence="10 12">
    <name type="scientific">Kipferlia bialata</name>
    <dbReference type="NCBI Taxonomy" id="797122"/>
    <lineage>
        <taxon>Eukaryota</taxon>
        <taxon>Metamonada</taxon>
        <taxon>Carpediemonas-like organisms</taxon>
        <taxon>Kipferlia</taxon>
    </lineage>
</organism>